<name>A0A8T1TQ29_9STRA</name>
<dbReference type="VEuPathDB" id="FungiDB:PC110_g8927"/>
<sequence length="128" mass="13548">MTATQLNITSVGTLSSLTLNMAGAELNIPSFKFNGTTFNQTYFINITEEGANPSKAVVLNSTKDFSGIRNLTCSGTITGSIGVSTPSLSCDTITATTLNIDFRLHVHANGCTSELGQQEAVKCFAVYE</sequence>
<dbReference type="Proteomes" id="UP000688947">
    <property type="component" value="Unassembled WGS sequence"/>
</dbReference>
<proteinExistence type="predicted"/>
<accession>A0A8T1TQ29</accession>
<dbReference type="EMBL" id="JAENGZ010002474">
    <property type="protein sequence ID" value="KAG6943625.1"/>
    <property type="molecule type" value="Genomic_DNA"/>
</dbReference>
<evidence type="ECO:0000313" key="1">
    <source>
        <dbReference type="EMBL" id="KAG6943625.1"/>
    </source>
</evidence>
<gene>
    <name evidence="1" type="ORF">JG687_00018338</name>
</gene>
<organism evidence="1 2">
    <name type="scientific">Phytophthora cactorum</name>
    <dbReference type="NCBI Taxonomy" id="29920"/>
    <lineage>
        <taxon>Eukaryota</taxon>
        <taxon>Sar</taxon>
        <taxon>Stramenopiles</taxon>
        <taxon>Oomycota</taxon>
        <taxon>Peronosporomycetes</taxon>
        <taxon>Peronosporales</taxon>
        <taxon>Peronosporaceae</taxon>
        <taxon>Phytophthora</taxon>
    </lineage>
</organism>
<comment type="caution">
    <text evidence="1">The sequence shown here is derived from an EMBL/GenBank/DDBJ whole genome shotgun (WGS) entry which is preliminary data.</text>
</comment>
<evidence type="ECO:0000313" key="2">
    <source>
        <dbReference type="Proteomes" id="UP000688947"/>
    </source>
</evidence>
<protein>
    <submittedName>
        <fullName evidence="1">Uncharacterized protein</fullName>
    </submittedName>
</protein>
<reference evidence="1" key="1">
    <citation type="submission" date="2021-01" db="EMBL/GenBank/DDBJ databases">
        <title>Phytophthora aleatoria, a newly-described species from Pinus radiata is distinct from Phytophthora cactorum isolates based on comparative genomics.</title>
        <authorList>
            <person name="Mcdougal R."/>
            <person name="Panda P."/>
            <person name="Williams N."/>
            <person name="Studholme D.J."/>
        </authorList>
    </citation>
    <scope>NUCLEOTIDE SEQUENCE</scope>
    <source>
        <strain evidence="1">NZFS 3830</strain>
    </source>
</reference>
<dbReference type="AlphaFoldDB" id="A0A8T1TQ29"/>
<dbReference type="OrthoDB" id="128020at2759"/>